<evidence type="ECO:0000259" key="10">
    <source>
        <dbReference type="Pfam" id="PF00361"/>
    </source>
</evidence>
<feature type="transmembrane region" description="Helical" evidence="9">
    <location>
        <begin position="76"/>
        <end position="103"/>
    </location>
</feature>
<dbReference type="GO" id="GO:0048039">
    <property type="term" value="F:ubiquinone binding"/>
    <property type="evidence" value="ECO:0007669"/>
    <property type="project" value="TreeGrafter"/>
</dbReference>
<feature type="domain" description="NADH:quinone oxidoreductase/Mrp antiporter transmembrane" evidence="10">
    <location>
        <begin position="133"/>
        <end position="424"/>
    </location>
</feature>
<dbReference type="GO" id="GO:0003954">
    <property type="term" value="F:NADH dehydrogenase activity"/>
    <property type="evidence" value="ECO:0007669"/>
    <property type="project" value="TreeGrafter"/>
</dbReference>
<feature type="transmembrane region" description="Helical" evidence="9">
    <location>
        <begin position="416"/>
        <end position="435"/>
    </location>
</feature>
<dbReference type="NCBIfam" id="NF004499">
    <property type="entry name" value="PRK05846.1-3"/>
    <property type="match status" value="1"/>
</dbReference>
<feature type="transmembrane region" description="Helical" evidence="9">
    <location>
        <begin position="169"/>
        <end position="190"/>
    </location>
</feature>
<evidence type="ECO:0000256" key="4">
    <source>
        <dbReference type="ARBA" id="ARBA00022967"/>
    </source>
</evidence>
<name>A0AAJ1AJK9_9BACT</name>
<dbReference type="GO" id="GO:0042773">
    <property type="term" value="P:ATP synthesis coupled electron transport"/>
    <property type="evidence" value="ECO:0007669"/>
    <property type="project" value="InterPro"/>
</dbReference>
<dbReference type="InterPro" id="IPR010227">
    <property type="entry name" value="NADH_Q_OxRdtase_chainM/4"/>
</dbReference>
<comment type="similarity">
    <text evidence="2">Belongs to the complex I subunit 4 family.</text>
</comment>
<evidence type="ECO:0000256" key="5">
    <source>
        <dbReference type="ARBA" id="ARBA00022989"/>
    </source>
</evidence>
<dbReference type="NCBIfam" id="NF004500">
    <property type="entry name" value="PRK05846.1-4"/>
    <property type="match status" value="1"/>
</dbReference>
<dbReference type="GO" id="GO:0008137">
    <property type="term" value="F:NADH dehydrogenase (ubiquinone) activity"/>
    <property type="evidence" value="ECO:0007669"/>
    <property type="project" value="InterPro"/>
</dbReference>
<feature type="transmembrane region" description="Helical" evidence="9">
    <location>
        <begin position="36"/>
        <end position="56"/>
    </location>
</feature>
<feature type="transmembrane region" description="Helical" evidence="9">
    <location>
        <begin position="249"/>
        <end position="271"/>
    </location>
</feature>
<evidence type="ECO:0000256" key="3">
    <source>
        <dbReference type="ARBA" id="ARBA00022692"/>
    </source>
</evidence>
<evidence type="ECO:0000256" key="7">
    <source>
        <dbReference type="ARBA" id="ARBA00023136"/>
    </source>
</evidence>
<dbReference type="Pfam" id="PF01059">
    <property type="entry name" value="Oxidored_q5_N"/>
    <property type="match status" value="1"/>
</dbReference>
<keyword evidence="4" id="KW-1278">Translocase</keyword>
<evidence type="ECO:0000256" key="8">
    <source>
        <dbReference type="RuleBase" id="RU000320"/>
    </source>
</evidence>
<evidence type="ECO:0000259" key="11">
    <source>
        <dbReference type="Pfam" id="PF01059"/>
    </source>
</evidence>
<keyword evidence="7 9" id="KW-0472">Membrane</keyword>
<gene>
    <name evidence="12" type="ORF">K8G79_10685</name>
</gene>
<dbReference type="NCBIfam" id="TIGR01972">
    <property type="entry name" value="NDH_I_M"/>
    <property type="match status" value="1"/>
</dbReference>
<dbReference type="PANTHER" id="PTHR43507">
    <property type="entry name" value="NADH-UBIQUINONE OXIDOREDUCTASE CHAIN 4"/>
    <property type="match status" value="1"/>
</dbReference>
<evidence type="ECO:0000256" key="1">
    <source>
        <dbReference type="ARBA" id="ARBA00004127"/>
    </source>
</evidence>
<dbReference type="InterPro" id="IPR000260">
    <property type="entry name" value="NADH4_N"/>
</dbReference>
<dbReference type="GO" id="GO:0012505">
    <property type="term" value="C:endomembrane system"/>
    <property type="evidence" value="ECO:0007669"/>
    <property type="project" value="UniProtKB-SubCell"/>
</dbReference>
<dbReference type="EMBL" id="JAIOIU010000134">
    <property type="protein sequence ID" value="MBZ0160582.1"/>
    <property type="molecule type" value="Genomic_DNA"/>
</dbReference>
<dbReference type="Pfam" id="PF00361">
    <property type="entry name" value="Proton_antipo_M"/>
    <property type="match status" value="1"/>
</dbReference>
<evidence type="ECO:0000313" key="12">
    <source>
        <dbReference type="EMBL" id="MBZ0160582.1"/>
    </source>
</evidence>
<feature type="transmembrane region" description="Helical" evidence="9">
    <location>
        <begin position="6"/>
        <end position="24"/>
    </location>
</feature>
<proteinExistence type="inferred from homology"/>
<evidence type="ECO:0000256" key="2">
    <source>
        <dbReference type="ARBA" id="ARBA00009025"/>
    </source>
</evidence>
<dbReference type="Proteomes" id="UP001197609">
    <property type="component" value="Unassembled WGS sequence"/>
</dbReference>
<dbReference type="PRINTS" id="PR01437">
    <property type="entry name" value="NUOXDRDTASE4"/>
</dbReference>
<evidence type="ECO:0000313" key="13">
    <source>
        <dbReference type="Proteomes" id="UP001197609"/>
    </source>
</evidence>
<evidence type="ECO:0000256" key="6">
    <source>
        <dbReference type="ARBA" id="ARBA00023027"/>
    </source>
</evidence>
<keyword evidence="3 8" id="KW-0812">Transmembrane</keyword>
<evidence type="ECO:0000256" key="9">
    <source>
        <dbReference type="SAM" id="Phobius"/>
    </source>
</evidence>
<comment type="caution">
    <text evidence="12">The sequence shown here is derived from an EMBL/GenBank/DDBJ whole genome shotgun (WGS) entry which is preliminary data.</text>
</comment>
<feature type="transmembrane region" description="Helical" evidence="9">
    <location>
        <begin position="140"/>
        <end position="157"/>
    </location>
</feature>
<feature type="transmembrane region" description="Helical" evidence="9">
    <location>
        <begin position="277"/>
        <end position="302"/>
    </location>
</feature>
<dbReference type="GO" id="GO:0015990">
    <property type="term" value="P:electron transport coupled proton transport"/>
    <property type="evidence" value="ECO:0007669"/>
    <property type="project" value="TreeGrafter"/>
</dbReference>
<feature type="transmembrane region" description="Helical" evidence="9">
    <location>
        <begin position="456"/>
        <end position="474"/>
    </location>
</feature>
<dbReference type="InterPro" id="IPR001750">
    <property type="entry name" value="ND/Mrp_TM"/>
</dbReference>
<feature type="domain" description="NADH:ubiquinone oxidoreductase chain 4 N-terminal" evidence="11">
    <location>
        <begin position="76"/>
        <end position="125"/>
    </location>
</feature>
<feature type="transmembrane region" description="Helical" evidence="9">
    <location>
        <begin position="115"/>
        <end position="134"/>
    </location>
</feature>
<dbReference type="PANTHER" id="PTHR43507:SF1">
    <property type="entry name" value="NADH-UBIQUINONE OXIDOREDUCTASE CHAIN 4"/>
    <property type="match status" value="1"/>
</dbReference>
<accession>A0AAJ1AJK9</accession>
<comment type="subcellular location">
    <subcellularLocation>
        <location evidence="1">Endomembrane system</location>
        <topology evidence="1">Multi-pass membrane protein</topology>
    </subcellularLocation>
    <subcellularLocation>
        <location evidence="8">Membrane</location>
        <topology evidence="8">Multi-pass membrane protein</topology>
    </subcellularLocation>
</comment>
<protein>
    <submittedName>
        <fullName evidence="12">NADH-quinone oxidoreductase subunit M</fullName>
        <ecNumber evidence="12">1.6.5.11</ecNumber>
    </submittedName>
</protein>
<dbReference type="EC" id="1.6.5.11" evidence="12"/>
<keyword evidence="5 9" id="KW-1133">Transmembrane helix</keyword>
<sequence length="539" mass="59319">MSQTGVPILSVLIALPLCGVLLLASINGAREALIKWLALGISGLNLLLSLIVYVRFDPARADMQFVERVPWIDSIGSHYFLGVDGISLPLLLLTMFLTPIAILASFSGIANRVKAYMICMLLLQSGMIGVFVALDLVLFYVFWEGMLIPMYFLIGVWGGPRRIYATVKFVLYTMAGSVLMLLAMIAVAFLHQESTGRLTFDLLELIGGSIPYGTQLLLFSAFALAFAIKVPMFPFHTWLPDAHVEAPTAGSVLLAGVLLKMGTYGFLRFALPLFPEAAVAFTPLISTLAVIGILYGALVAMAQDDLKRLVAYSSVSHLGFVMLGIFAMNPQAVEGSILQMVNHGLSTGALFLLVGMIYERRHTRMIEEFGGLSRVLPRFALCFLVVTMSSIGLPGLNGFVGEFLILAGTFRVHKGFAVLATIGIILAAVYMLRMWQRVMWGQSRRAENLTLNDIGRREMAMLVPIILLILWIGLNPNPLLRRMDASVVQLLCDVRSTECERQGTGWRVSGDEAEQVSPYFIRYPTPYTLYPVFEVRSAN</sequence>
<feature type="transmembrane region" description="Helical" evidence="9">
    <location>
        <begin position="379"/>
        <end position="396"/>
    </location>
</feature>
<feature type="transmembrane region" description="Helical" evidence="9">
    <location>
        <begin position="340"/>
        <end position="358"/>
    </location>
</feature>
<organism evidence="12 13">
    <name type="scientific">Candidatus Methylomirabilis tolerans</name>
    <dbReference type="NCBI Taxonomy" id="3123416"/>
    <lineage>
        <taxon>Bacteria</taxon>
        <taxon>Candidatus Methylomirabilota</taxon>
        <taxon>Candidatus Methylomirabilia</taxon>
        <taxon>Candidatus Methylomirabilales</taxon>
        <taxon>Candidatus Methylomirabilaceae</taxon>
        <taxon>Candidatus Methylomirabilis</taxon>
    </lineage>
</organism>
<feature type="transmembrane region" description="Helical" evidence="9">
    <location>
        <begin position="309"/>
        <end position="328"/>
    </location>
</feature>
<keyword evidence="12" id="KW-0560">Oxidoreductase</keyword>
<dbReference type="InterPro" id="IPR003918">
    <property type="entry name" value="NADH_UbQ_OxRdtase"/>
</dbReference>
<feature type="transmembrane region" description="Helical" evidence="9">
    <location>
        <begin position="210"/>
        <end position="228"/>
    </location>
</feature>
<dbReference type="AlphaFoldDB" id="A0AAJ1AJK9"/>
<keyword evidence="6" id="KW-0520">NAD</keyword>
<dbReference type="GO" id="GO:0016020">
    <property type="term" value="C:membrane"/>
    <property type="evidence" value="ECO:0007669"/>
    <property type="project" value="UniProtKB-SubCell"/>
</dbReference>
<reference evidence="12 13" key="1">
    <citation type="journal article" date="2021" name="bioRxiv">
        <title>Unraveling nitrogen, sulfur and carbon metabolic pathways and microbial community transcriptional responses to substrate deprivation and toxicity stresses in a bioreactor mimicking anoxic brackish coastal sediment conditions.</title>
        <authorList>
            <person name="Martins P.D."/>
            <person name="Echeveste M.J."/>
            <person name="Arshad A."/>
            <person name="Kurth J."/>
            <person name="Ouboter H."/>
            <person name="Jetten M.S.M."/>
            <person name="Welte C.U."/>
        </authorList>
    </citation>
    <scope>NUCLEOTIDE SEQUENCE [LARGE SCALE GENOMIC DNA]</scope>
    <source>
        <strain evidence="12">MAG_38</strain>
    </source>
</reference>